<feature type="domain" description="NnrU" evidence="7">
    <location>
        <begin position="132"/>
        <end position="351"/>
    </location>
</feature>
<dbReference type="Pfam" id="PF07298">
    <property type="entry name" value="NnrU"/>
    <property type="match status" value="1"/>
</dbReference>
<name>A0AAX4PIS3_9CHLO</name>
<evidence type="ECO:0000256" key="5">
    <source>
        <dbReference type="SAM" id="MobiDB-lite"/>
    </source>
</evidence>
<feature type="transmembrane region" description="Helical" evidence="6">
    <location>
        <begin position="204"/>
        <end position="224"/>
    </location>
</feature>
<keyword evidence="3 6" id="KW-1133">Transmembrane helix</keyword>
<keyword evidence="8" id="KW-0413">Isomerase</keyword>
<evidence type="ECO:0000256" key="4">
    <source>
        <dbReference type="ARBA" id="ARBA00023136"/>
    </source>
</evidence>
<evidence type="ECO:0000256" key="6">
    <source>
        <dbReference type="SAM" id="Phobius"/>
    </source>
</evidence>
<accession>A0AAX4PIS3</accession>
<feature type="transmembrane region" description="Helical" evidence="6">
    <location>
        <begin position="162"/>
        <end position="184"/>
    </location>
</feature>
<reference evidence="8 9" key="1">
    <citation type="submission" date="2024-03" db="EMBL/GenBank/DDBJ databases">
        <title>Complete genome sequence of the green alga Chloropicon roscoffensis RCC1871.</title>
        <authorList>
            <person name="Lemieux C."/>
            <person name="Pombert J.-F."/>
            <person name="Otis C."/>
            <person name="Turmel M."/>
        </authorList>
    </citation>
    <scope>NUCLEOTIDE SEQUENCE [LARGE SCALE GENOMIC DNA]</scope>
    <source>
        <strain evidence="8 9">RCC1871</strain>
    </source>
</reference>
<dbReference type="PANTHER" id="PTHR35988:SF2">
    <property type="entry name" value="15-CIS-ZETA-CAROTENE ISOMERASE, CHLOROPLASTIC"/>
    <property type="match status" value="1"/>
</dbReference>
<evidence type="ECO:0000256" key="3">
    <source>
        <dbReference type="ARBA" id="ARBA00022989"/>
    </source>
</evidence>
<evidence type="ECO:0000313" key="8">
    <source>
        <dbReference type="EMBL" id="WZN66220.1"/>
    </source>
</evidence>
<dbReference type="GO" id="GO:0016120">
    <property type="term" value="P:carotene biosynthetic process"/>
    <property type="evidence" value="ECO:0007669"/>
    <property type="project" value="TreeGrafter"/>
</dbReference>
<keyword evidence="9" id="KW-1185">Reference proteome</keyword>
<keyword evidence="2 6" id="KW-0812">Transmembrane</keyword>
<feature type="region of interest" description="Disordered" evidence="5">
    <location>
        <begin position="19"/>
        <end position="68"/>
    </location>
</feature>
<evidence type="ECO:0000313" key="9">
    <source>
        <dbReference type="Proteomes" id="UP001472866"/>
    </source>
</evidence>
<dbReference type="AlphaFoldDB" id="A0AAX4PIS3"/>
<keyword evidence="4 6" id="KW-0472">Membrane</keyword>
<evidence type="ECO:0000256" key="1">
    <source>
        <dbReference type="ARBA" id="ARBA00004141"/>
    </source>
</evidence>
<dbReference type="PANTHER" id="PTHR35988">
    <property type="entry name" value="15-CIS-ZETA-CAROTENE ISOMERASE, CHLOROPLASTIC"/>
    <property type="match status" value="1"/>
</dbReference>
<dbReference type="EMBL" id="CP151514">
    <property type="protein sequence ID" value="WZN66220.1"/>
    <property type="molecule type" value="Genomic_DNA"/>
</dbReference>
<dbReference type="GO" id="GO:0009507">
    <property type="term" value="C:chloroplast"/>
    <property type="evidence" value="ECO:0007669"/>
    <property type="project" value="TreeGrafter"/>
</dbReference>
<comment type="subcellular location">
    <subcellularLocation>
        <location evidence="1">Membrane</location>
        <topology evidence="1">Multi-pass membrane protein</topology>
    </subcellularLocation>
</comment>
<gene>
    <name evidence="8" type="ORF">HKI87_14g77850</name>
</gene>
<organism evidence="8 9">
    <name type="scientific">Chloropicon roscoffensis</name>
    <dbReference type="NCBI Taxonomy" id="1461544"/>
    <lineage>
        <taxon>Eukaryota</taxon>
        <taxon>Viridiplantae</taxon>
        <taxon>Chlorophyta</taxon>
        <taxon>Chloropicophyceae</taxon>
        <taxon>Chloropicales</taxon>
        <taxon>Chloropicaceae</taxon>
        <taxon>Chloropicon</taxon>
    </lineage>
</organism>
<evidence type="ECO:0000259" key="7">
    <source>
        <dbReference type="Pfam" id="PF07298"/>
    </source>
</evidence>
<proteinExistence type="predicted"/>
<feature type="transmembrane region" description="Helical" evidence="6">
    <location>
        <begin position="88"/>
        <end position="107"/>
    </location>
</feature>
<feature type="transmembrane region" description="Helical" evidence="6">
    <location>
        <begin position="131"/>
        <end position="150"/>
    </location>
</feature>
<dbReference type="InterPro" id="IPR009915">
    <property type="entry name" value="NnrU_dom"/>
</dbReference>
<feature type="transmembrane region" description="Helical" evidence="6">
    <location>
        <begin position="332"/>
        <end position="351"/>
    </location>
</feature>
<dbReference type="Gene3D" id="1.20.120.1630">
    <property type="match status" value="1"/>
</dbReference>
<dbReference type="GO" id="GO:0016020">
    <property type="term" value="C:membrane"/>
    <property type="evidence" value="ECO:0007669"/>
    <property type="project" value="UniProtKB-SubCell"/>
</dbReference>
<protein>
    <submittedName>
        <fullName evidence="8">Zeta-carotene isomerase</fullName>
    </submittedName>
</protein>
<sequence length="360" mass="39576">MATTAKVVSNRKGVLRRTTAWQTTPHHQHKLESRTETRRRPRCGRPIIAPPLSASNGRAGPAPSTSGTRLVAEDSAAFDLAGQSLRSWTQFIALLAVVSAGLYGIWIDPNLAGLGTSFVSSVETLSDSHEVVMLAILVAFGVAHSGMAALRPQGERLVGARAYRVAFALISLPLALTAVTYFINHRYSGAALFDVRSVPGVHGAVWWLSFASFFFLYPSTFNILEVAAVDEPKVHLWETGVMRVTRHPQMVGQVMWSLAHCLWMGNSFAIATSAGLCAYHAFGCWHGDRRLEEKFGSDFVEVKNRTSVLPFAAILDGRQVLPRDYWKEWVRVPYLGVVLFTLGAYACHPAMQTAAHWVGW</sequence>
<dbReference type="Proteomes" id="UP001472866">
    <property type="component" value="Chromosome 14"/>
</dbReference>
<dbReference type="GO" id="GO:0090471">
    <property type="term" value="F:9,15,9'-tri-cis-zeta-carotene isomerase activity"/>
    <property type="evidence" value="ECO:0007669"/>
    <property type="project" value="TreeGrafter"/>
</dbReference>
<evidence type="ECO:0000256" key="2">
    <source>
        <dbReference type="ARBA" id="ARBA00022692"/>
    </source>
</evidence>